<name>A0A397NH97_ECTOL</name>
<sequence>MSSSLVFVIPYFGRWPFWMPYFLRSCASNPDIDWLLYSDCGEPFNLPANVRYRQMSFSEYCAFVSERLSINFAPEQPYKLCDLKPALGYIHELDIAPYDFWGFSDLDLIYGDLRRHFNTQRLAQFDFFSTHERRVSGHLCLMRNTEKMRRAFLKTKNYLPRLCEQQHRALDEGAFSKLFIRHKNFPDPFFHFMAQFNPWRRRALFEELFSTPNAGKAWVDGSFDFPTTWFWREGVVTNNLTGARSFPYFHFFGWKMLWHKHLSLSQIEAGRVSEASAWKIDKDGFHLVE</sequence>
<evidence type="ECO:0000313" key="1">
    <source>
        <dbReference type="EMBL" id="RIA34627.1"/>
    </source>
</evidence>
<protein>
    <recommendedName>
        <fullName evidence="3">Glycosyl transferase</fullName>
    </recommendedName>
</protein>
<dbReference type="InterPro" id="IPR046733">
    <property type="entry name" value="DUF6625"/>
</dbReference>
<evidence type="ECO:0008006" key="3">
    <source>
        <dbReference type="Google" id="ProtNLM"/>
    </source>
</evidence>
<comment type="caution">
    <text evidence="1">The sequence shown here is derived from an EMBL/GenBank/DDBJ whole genome shotgun (WGS) entry which is preliminary data.</text>
</comment>
<dbReference type="Proteomes" id="UP000265836">
    <property type="component" value="Unassembled WGS sequence"/>
</dbReference>
<dbReference type="EMBL" id="QXDA01000002">
    <property type="protein sequence ID" value="RIA34627.1"/>
    <property type="molecule type" value="Genomic_DNA"/>
</dbReference>
<organism evidence="1 2">
    <name type="scientific">Ectopseudomonas oleovorans</name>
    <name type="common">Pseudomonas oleovorans</name>
    <dbReference type="NCBI Taxonomy" id="301"/>
    <lineage>
        <taxon>Bacteria</taxon>
        <taxon>Pseudomonadati</taxon>
        <taxon>Pseudomonadota</taxon>
        <taxon>Gammaproteobacteria</taxon>
        <taxon>Pseudomonadales</taxon>
        <taxon>Pseudomonadaceae</taxon>
        <taxon>Ectopseudomonas</taxon>
    </lineage>
</organism>
<proteinExistence type="predicted"/>
<dbReference type="AlphaFoldDB" id="A0A397NH97"/>
<evidence type="ECO:0000313" key="2">
    <source>
        <dbReference type="Proteomes" id="UP000265836"/>
    </source>
</evidence>
<accession>A0A397NH97</accession>
<dbReference type="RefSeq" id="WP_119692050.1">
    <property type="nucleotide sequence ID" value="NZ_QXDA01000002.1"/>
</dbReference>
<gene>
    <name evidence="1" type="ORF">DFO61_1281</name>
</gene>
<reference evidence="1 2" key="1">
    <citation type="submission" date="2018-08" db="EMBL/GenBank/DDBJ databases">
        <title>Genome sequencing of rice bacterial endophytes.</title>
        <authorList>
            <person name="Venturi V."/>
        </authorList>
    </citation>
    <scope>NUCLEOTIDE SEQUENCE [LARGE SCALE GENOMIC DNA]</scope>
    <source>
        <strain evidence="1 2">E1205</strain>
    </source>
</reference>
<dbReference type="Pfam" id="PF20330">
    <property type="entry name" value="DUF6625"/>
    <property type="match status" value="1"/>
</dbReference>